<evidence type="ECO:0000313" key="3">
    <source>
        <dbReference type="Proteomes" id="UP000327468"/>
    </source>
</evidence>
<evidence type="ECO:0000313" key="2">
    <source>
        <dbReference type="EMBL" id="KAB5584034.1"/>
    </source>
</evidence>
<evidence type="ECO:0000256" key="1">
    <source>
        <dbReference type="SAM" id="MobiDB-lite"/>
    </source>
</evidence>
<organism evidence="2 3">
    <name type="scientific">Pangasianodon hypophthalmus</name>
    <name type="common">Striped catfish</name>
    <name type="synonym">Helicophagus hypophthalmus</name>
    <dbReference type="NCBI Taxonomy" id="310915"/>
    <lineage>
        <taxon>Eukaryota</taxon>
        <taxon>Metazoa</taxon>
        <taxon>Chordata</taxon>
        <taxon>Craniata</taxon>
        <taxon>Vertebrata</taxon>
        <taxon>Euteleostomi</taxon>
        <taxon>Actinopterygii</taxon>
        <taxon>Neopterygii</taxon>
        <taxon>Teleostei</taxon>
        <taxon>Ostariophysi</taxon>
        <taxon>Siluriformes</taxon>
        <taxon>Pangasiidae</taxon>
        <taxon>Pangasianodon</taxon>
    </lineage>
</organism>
<name>A0A5N5PWQ4_PANHP</name>
<gene>
    <name evidence="2" type="ORF">PHYPO_G00102730</name>
</gene>
<protein>
    <submittedName>
        <fullName evidence="2">Uncharacterized protein</fullName>
    </submittedName>
</protein>
<proteinExistence type="predicted"/>
<dbReference type="AlphaFoldDB" id="A0A5N5PWQ4"/>
<comment type="caution">
    <text evidence="2">The sequence shown here is derived from an EMBL/GenBank/DDBJ whole genome shotgun (WGS) entry which is preliminary data.</text>
</comment>
<sequence>MEFPRPKEASAQAGRTDGAKGEEVGKCLKISLVPSTVFTTAALEAKGCPKGCASSRLCFATRLTSSKLRKHRGDCESSERSFQS</sequence>
<dbReference type="Proteomes" id="UP000327468">
    <property type="component" value="Chromosome 2"/>
</dbReference>
<dbReference type="EMBL" id="VFJC01000003">
    <property type="protein sequence ID" value="KAB5584034.1"/>
    <property type="molecule type" value="Genomic_DNA"/>
</dbReference>
<reference evidence="2 3" key="1">
    <citation type="submission" date="2019-06" db="EMBL/GenBank/DDBJ databases">
        <title>A chromosome-scale genome assembly of the striped catfish, Pangasianodon hypophthalmus.</title>
        <authorList>
            <person name="Wen M."/>
            <person name="Zahm M."/>
            <person name="Roques C."/>
            <person name="Cabau C."/>
            <person name="Klopp C."/>
            <person name="Donnadieu C."/>
            <person name="Jouanno E."/>
            <person name="Avarre J.-C."/>
            <person name="Campet M."/>
            <person name="Ha T.T.T."/>
            <person name="Dugue R."/>
            <person name="Lampietro C."/>
            <person name="Louis A."/>
            <person name="Herpin A."/>
            <person name="Echchiki A."/>
            <person name="Berthelot C."/>
            <person name="Parey E."/>
            <person name="Roest-Crollius H."/>
            <person name="Braasch I."/>
            <person name="Postlethwait J."/>
            <person name="Bobe J."/>
            <person name="Montfort J."/>
            <person name="Bouchez O."/>
            <person name="Begum T."/>
            <person name="Schartl M."/>
            <person name="Guiguen Y."/>
        </authorList>
    </citation>
    <scope>NUCLEOTIDE SEQUENCE [LARGE SCALE GENOMIC DNA]</scope>
    <source>
        <strain evidence="2 3">Indonesia</strain>
        <tissue evidence="2">Blood</tissue>
    </source>
</reference>
<accession>A0A5N5PWQ4</accession>
<keyword evidence="3" id="KW-1185">Reference proteome</keyword>
<feature type="region of interest" description="Disordered" evidence="1">
    <location>
        <begin position="1"/>
        <end position="21"/>
    </location>
</feature>